<organism evidence="11 12">
    <name type="scientific">Agrobacterium tumefaciens</name>
    <dbReference type="NCBI Taxonomy" id="358"/>
    <lineage>
        <taxon>Bacteria</taxon>
        <taxon>Pseudomonadati</taxon>
        <taxon>Pseudomonadota</taxon>
        <taxon>Alphaproteobacteria</taxon>
        <taxon>Hyphomicrobiales</taxon>
        <taxon>Rhizobiaceae</taxon>
        <taxon>Rhizobium/Agrobacterium group</taxon>
        <taxon>Agrobacterium</taxon>
        <taxon>Agrobacterium tumefaciens complex</taxon>
    </lineage>
</organism>
<keyword evidence="4" id="KW-0479">Metal-binding</keyword>
<evidence type="ECO:0000313" key="12">
    <source>
        <dbReference type="Proteomes" id="UP000317023"/>
    </source>
</evidence>
<dbReference type="GO" id="GO:0051537">
    <property type="term" value="F:2 iron, 2 sulfur cluster binding"/>
    <property type="evidence" value="ECO:0007669"/>
    <property type="project" value="UniProtKB-KW"/>
</dbReference>
<protein>
    <submittedName>
        <fullName evidence="11">(2Fe-2S)-binding protein</fullName>
    </submittedName>
</protein>
<keyword evidence="8" id="KW-0411">Iron-sulfur</keyword>
<gene>
    <name evidence="11" type="ORF">EXN61_15425</name>
</gene>
<comment type="subcellular location">
    <subcellularLocation>
        <location evidence="1">Membrane</location>
    </subcellularLocation>
</comment>
<dbReference type="Pfam" id="PF00355">
    <property type="entry name" value="Rieske"/>
    <property type="match status" value="1"/>
</dbReference>
<dbReference type="GO" id="GO:0016020">
    <property type="term" value="C:membrane"/>
    <property type="evidence" value="ECO:0007669"/>
    <property type="project" value="UniProtKB-SubCell"/>
</dbReference>
<dbReference type="Gene3D" id="3.90.380.10">
    <property type="entry name" value="Naphthalene 1,2-dioxygenase Alpha Subunit, Chain A, domain 1"/>
    <property type="match status" value="1"/>
</dbReference>
<evidence type="ECO:0000256" key="3">
    <source>
        <dbReference type="ARBA" id="ARBA00022714"/>
    </source>
</evidence>
<dbReference type="GO" id="GO:0005737">
    <property type="term" value="C:cytoplasm"/>
    <property type="evidence" value="ECO:0007669"/>
    <property type="project" value="TreeGrafter"/>
</dbReference>
<feature type="domain" description="Rieske" evidence="10">
    <location>
        <begin position="8"/>
        <end position="108"/>
    </location>
</feature>
<dbReference type="PROSITE" id="PS51296">
    <property type="entry name" value="RIESKE"/>
    <property type="match status" value="1"/>
</dbReference>
<sequence length="329" mass="36873">MSERRDYWQAVALSQDVRRKPKRLMFEGIPIVLFRSEHGLAALLDRCPHRLVELSTGRVCNGQIECPYHGWRFDGEGRCRAIPGHIGELPHLRVRRFTTMECDGVVFVSDGEPQYPPYLHCMEGKNVIVRRVRSSTQSTVIDAAENILDATHTHFTHKGLLRGLGSKRHNVRVVVTGGKGWVEACYTGEDRQQGLVSKLLEGERARTIGRFRHPGIAELEYWGPRGLALATTFHLRQSTSDTVEGIGWLIGPRQGGLEYLMSLAFKPLFTIALYQDRRVLKSASSNARFAPEAKPAIGPLDFLRKDIAAIVAGDMPTASSQPMVYQMEL</sequence>
<evidence type="ECO:0000256" key="9">
    <source>
        <dbReference type="ARBA" id="ARBA00023136"/>
    </source>
</evidence>
<dbReference type="RefSeq" id="WP_142857481.1">
    <property type="nucleotide sequence ID" value="NZ_SGOE01000003.1"/>
</dbReference>
<evidence type="ECO:0000259" key="10">
    <source>
        <dbReference type="PROSITE" id="PS51296"/>
    </source>
</evidence>
<evidence type="ECO:0000256" key="1">
    <source>
        <dbReference type="ARBA" id="ARBA00004370"/>
    </source>
</evidence>
<keyword evidence="2" id="KW-0812">Transmembrane</keyword>
<dbReference type="AlphaFoldDB" id="A0A546Y0L5"/>
<accession>A0A546Y0L5</accession>
<evidence type="ECO:0000313" key="11">
    <source>
        <dbReference type="EMBL" id="TRB06551.1"/>
    </source>
</evidence>
<keyword evidence="7" id="KW-0408">Iron</keyword>
<evidence type="ECO:0000256" key="6">
    <source>
        <dbReference type="ARBA" id="ARBA00023002"/>
    </source>
</evidence>
<dbReference type="PANTHER" id="PTHR21266:SF32">
    <property type="entry name" value="CHOLESTEROL 7-DESATURASE NVD"/>
    <property type="match status" value="1"/>
</dbReference>
<dbReference type="Proteomes" id="UP000317023">
    <property type="component" value="Unassembled WGS sequence"/>
</dbReference>
<dbReference type="InterPro" id="IPR036922">
    <property type="entry name" value="Rieske_2Fe-2S_sf"/>
</dbReference>
<dbReference type="InterPro" id="IPR050584">
    <property type="entry name" value="Cholesterol_7-desaturase"/>
</dbReference>
<dbReference type="Gene3D" id="2.102.10.10">
    <property type="entry name" value="Rieske [2Fe-2S] iron-sulphur domain"/>
    <property type="match status" value="1"/>
</dbReference>
<reference evidence="11 12" key="1">
    <citation type="journal article" date="2019" name="Appl. Microbiol. Biotechnol.">
        <title>Differential efficiency of wild type rhizogenic strains for rol gene transformation of plants.</title>
        <authorList>
            <person name="Desmet S."/>
            <person name="De Keyser E."/>
            <person name="Van Vaerenbergh J."/>
            <person name="Baeyen S."/>
            <person name="Van Huylenbroeck J."/>
            <person name="Geelen D."/>
            <person name="Dhooghe E."/>
        </authorList>
    </citation>
    <scope>NUCLEOTIDE SEQUENCE [LARGE SCALE GENOMIC DNA]</scope>
    <source>
        <strain evidence="11 12">MAFF210266</strain>
    </source>
</reference>
<evidence type="ECO:0000256" key="5">
    <source>
        <dbReference type="ARBA" id="ARBA00022989"/>
    </source>
</evidence>
<comment type="caution">
    <text evidence="11">The sequence shown here is derived from an EMBL/GenBank/DDBJ whole genome shotgun (WGS) entry which is preliminary data.</text>
</comment>
<keyword evidence="3" id="KW-0001">2Fe-2S</keyword>
<dbReference type="InterPro" id="IPR017941">
    <property type="entry name" value="Rieske_2Fe-2S"/>
</dbReference>
<dbReference type="SUPFAM" id="SSF55961">
    <property type="entry name" value="Bet v1-like"/>
    <property type="match status" value="1"/>
</dbReference>
<keyword evidence="6" id="KW-0560">Oxidoreductase</keyword>
<dbReference type="PANTHER" id="PTHR21266">
    <property type="entry name" value="IRON-SULFUR DOMAIN CONTAINING PROTEIN"/>
    <property type="match status" value="1"/>
</dbReference>
<dbReference type="GO" id="GO:0046872">
    <property type="term" value="F:metal ion binding"/>
    <property type="evidence" value="ECO:0007669"/>
    <property type="project" value="UniProtKB-KW"/>
</dbReference>
<name>A0A546Y0L5_AGRTU</name>
<proteinExistence type="predicted"/>
<dbReference type="SUPFAM" id="SSF50022">
    <property type="entry name" value="ISP domain"/>
    <property type="match status" value="1"/>
</dbReference>
<evidence type="ECO:0000256" key="2">
    <source>
        <dbReference type="ARBA" id="ARBA00022692"/>
    </source>
</evidence>
<evidence type="ECO:0000256" key="4">
    <source>
        <dbReference type="ARBA" id="ARBA00022723"/>
    </source>
</evidence>
<evidence type="ECO:0000256" key="8">
    <source>
        <dbReference type="ARBA" id="ARBA00023014"/>
    </source>
</evidence>
<keyword evidence="9" id="KW-0472">Membrane</keyword>
<dbReference type="GO" id="GO:0016491">
    <property type="term" value="F:oxidoreductase activity"/>
    <property type="evidence" value="ECO:0007669"/>
    <property type="project" value="UniProtKB-KW"/>
</dbReference>
<keyword evidence="5" id="KW-1133">Transmembrane helix</keyword>
<dbReference type="EMBL" id="SGOE01000003">
    <property type="protein sequence ID" value="TRB06551.1"/>
    <property type="molecule type" value="Genomic_DNA"/>
</dbReference>
<evidence type="ECO:0000256" key="7">
    <source>
        <dbReference type="ARBA" id="ARBA00023004"/>
    </source>
</evidence>